<evidence type="ECO:0000313" key="2">
    <source>
        <dbReference type="Proteomes" id="UP001062846"/>
    </source>
</evidence>
<gene>
    <name evidence="1" type="ORF">RHMOL_Rhmol05G0170000</name>
</gene>
<dbReference type="Proteomes" id="UP001062846">
    <property type="component" value="Chromosome 5"/>
</dbReference>
<keyword evidence="2" id="KW-1185">Reference proteome</keyword>
<organism evidence="1 2">
    <name type="scientific">Rhododendron molle</name>
    <name type="common">Chinese azalea</name>
    <name type="synonym">Azalea mollis</name>
    <dbReference type="NCBI Taxonomy" id="49168"/>
    <lineage>
        <taxon>Eukaryota</taxon>
        <taxon>Viridiplantae</taxon>
        <taxon>Streptophyta</taxon>
        <taxon>Embryophyta</taxon>
        <taxon>Tracheophyta</taxon>
        <taxon>Spermatophyta</taxon>
        <taxon>Magnoliopsida</taxon>
        <taxon>eudicotyledons</taxon>
        <taxon>Gunneridae</taxon>
        <taxon>Pentapetalae</taxon>
        <taxon>asterids</taxon>
        <taxon>Ericales</taxon>
        <taxon>Ericaceae</taxon>
        <taxon>Ericoideae</taxon>
        <taxon>Rhodoreae</taxon>
        <taxon>Rhododendron</taxon>
    </lineage>
</organism>
<name>A0ACC0NRZ4_RHOML</name>
<reference evidence="1" key="1">
    <citation type="submission" date="2022-02" db="EMBL/GenBank/DDBJ databases">
        <title>Plant Genome Project.</title>
        <authorList>
            <person name="Zhang R.-G."/>
        </authorList>
    </citation>
    <scope>NUCLEOTIDE SEQUENCE</scope>
    <source>
        <strain evidence="1">AT1</strain>
    </source>
</reference>
<protein>
    <submittedName>
        <fullName evidence="1">Uncharacterized protein</fullName>
    </submittedName>
</protein>
<dbReference type="EMBL" id="CM046392">
    <property type="protein sequence ID" value="KAI8555373.1"/>
    <property type="molecule type" value="Genomic_DNA"/>
</dbReference>
<accession>A0ACC0NRZ4</accession>
<sequence>MVKTHDASTQDLSKVHAKLSELEAVDMEITRFNTEWNQLKEDIRVNRATSLLLQKRFKNLRTNWPKLMVAWKTFERSPKSWPSNMKT</sequence>
<proteinExistence type="predicted"/>
<comment type="caution">
    <text evidence="1">The sequence shown here is derived from an EMBL/GenBank/DDBJ whole genome shotgun (WGS) entry which is preliminary data.</text>
</comment>
<evidence type="ECO:0000313" key="1">
    <source>
        <dbReference type="EMBL" id="KAI8555373.1"/>
    </source>
</evidence>